<organism evidence="2">
    <name type="scientific">Pandoravirus neocaledonia</name>
    <dbReference type="NCBI Taxonomy" id="2107708"/>
    <lineage>
        <taxon>Viruses</taxon>
        <taxon>Pandoravirus</taxon>
    </lineage>
</organism>
<dbReference type="GeneID" id="36842893"/>
<evidence type="ECO:0000313" key="2">
    <source>
        <dbReference type="EMBL" id="AVK76180.1"/>
    </source>
</evidence>
<proteinExistence type="predicted"/>
<dbReference type="CDD" id="cd09917">
    <property type="entry name" value="F-box_SF"/>
    <property type="match status" value="1"/>
</dbReference>
<gene>
    <name evidence="2" type="ORF">pneo_cds_573</name>
</gene>
<evidence type="ECO:0000256" key="1">
    <source>
        <dbReference type="SAM" id="MobiDB-lite"/>
    </source>
</evidence>
<dbReference type="Proteomes" id="UP000249287">
    <property type="component" value="Segment"/>
</dbReference>
<dbReference type="RefSeq" id="YP_009482183.1">
    <property type="nucleotide sequence ID" value="NC_037666.1"/>
</dbReference>
<protein>
    <recommendedName>
        <fullName evidence="3">F-box domain containing protein</fullName>
    </recommendedName>
</protein>
<feature type="compositionally biased region" description="Basic and acidic residues" evidence="1">
    <location>
        <begin position="125"/>
        <end position="137"/>
    </location>
</feature>
<reference evidence="2" key="1">
    <citation type="journal article" date="2018" name="Nat. Commun.">
        <title>Diversity and evolution of the emerging Pandoraviridae family.</title>
        <authorList>
            <person name="Legendre M."/>
            <person name="Fabre E."/>
            <person name="Poirot O."/>
            <person name="Jeudy S."/>
            <person name="Lartigue A."/>
            <person name="Alempic J.M."/>
            <person name="Beucher L."/>
            <person name="Philippe N."/>
            <person name="Bertaux L."/>
            <person name="Christo-Foroux E."/>
            <person name="Labadie K."/>
            <person name="Coute Y."/>
            <person name="Abergel C."/>
            <person name="Claverie J.M."/>
        </authorList>
    </citation>
    <scope>NUCLEOTIDE SEQUENCE [LARGE SCALE GENOMIC DNA]</scope>
    <source>
        <strain evidence="2">Neocaledonia</strain>
    </source>
</reference>
<dbReference type="KEGG" id="vg:36842893"/>
<evidence type="ECO:0008006" key="3">
    <source>
        <dbReference type="Google" id="ProtNLM"/>
    </source>
</evidence>
<accession>A0A2U7UCX0</accession>
<sequence length="571" mass="63335">MGFGAAARHAGVGFSFESLAIAVCRAHTRNDSFGTPGTKQPTRARQSRCLAGPFPRAKRACRGKRQAPPSRETLSPFFPFARCDSPSTEAARSRLAGLFSPQADGTRPSRTNNGKRGRKNGIEFPGHETMQETKSGSDEMGTPWGVCPWACTAPPLAFDRLPAEVWDHVLAFVDDDHDVASVAASCRLLRDLSARPRRRLALCRWERVRALMGDAVDAWEAQTAIDWRPRFDLQECELAARHNGGACDDLWCHPLGAWVCDRGVPSAPDRPVVICGACAAEIDPVAWPRCRIDLGVRYVGTWDAMLYETQHWWRSHRLVDGVDFLVPPALVEWADLDAAASLADRWQRPARYGLAADTERRPLHGMLYLGEGLALPRMGSVRGWLPVAWRRVAIAWAHSGRRLWGAQYVLVCCDRASPLWGAGAIVEQNATLAMGRWLLVTDDLSALVTSPPRLLRTTAGARSTSSPVQHGPVFVDDATTRRPTKAARRWLVAQCWDRVPRDTQRSVLPLAHAWARVHTLRDAVEDEAPIETAGDDDQGAFWHCAVMAYPQDRRRTVYADVDPSGRRGLFW</sequence>
<feature type="region of interest" description="Disordered" evidence="1">
    <location>
        <begin position="97"/>
        <end position="139"/>
    </location>
</feature>
<name>A0A2U7UCX0_9VIRU</name>
<dbReference type="EMBL" id="MG011690">
    <property type="protein sequence ID" value="AVK76180.1"/>
    <property type="molecule type" value="Genomic_DNA"/>
</dbReference>